<reference evidence="2" key="1">
    <citation type="journal article" date="2015" name="Nat. Genet.">
        <title>The genome and transcriptome of the zoonotic hookworm Ancylostoma ceylanicum identify infection-specific gene families.</title>
        <authorList>
            <person name="Schwarz E.M."/>
            <person name="Hu Y."/>
            <person name="Antoshechkin I."/>
            <person name="Miller M.M."/>
            <person name="Sternberg P.W."/>
            <person name="Aroian R.V."/>
        </authorList>
    </citation>
    <scope>NUCLEOTIDE SEQUENCE</scope>
    <source>
        <strain evidence="2">HY135</strain>
    </source>
</reference>
<proteinExistence type="predicted"/>
<sequence length="99" mass="11496">MTIQKLSDKINMTMCLKITLGSSDRKSSQGQALPSKSFFTARYYETGQFQEGERGTRVVFSWAKIIGQYVFWFGSFYAQYQIYSWICKQVFLILAAPFM</sequence>
<dbReference type="AlphaFoldDB" id="A0A016WB79"/>
<evidence type="ECO:0000313" key="2">
    <source>
        <dbReference type="Proteomes" id="UP000024635"/>
    </source>
</evidence>
<dbReference type="OrthoDB" id="5920068at2759"/>
<dbReference type="STRING" id="53326.A0A016WB79"/>
<dbReference type="EMBL" id="JARK01000431">
    <property type="protein sequence ID" value="EYC37049.1"/>
    <property type="molecule type" value="Genomic_DNA"/>
</dbReference>
<evidence type="ECO:0000313" key="1">
    <source>
        <dbReference type="EMBL" id="EYC37049.1"/>
    </source>
</evidence>
<protein>
    <submittedName>
        <fullName evidence="1">Uncharacterized protein</fullName>
    </submittedName>
</protein>
<dbReference type="Proteomes" id="UP000024635">
    <property type="component" value="Unassembled WGS sequence"/>
</dbReference>
<accession>A0A016WB79</accession>
<organism evidence="1 2">
    <name type="scientific">Ancylostoma ceylanicum</name>
    <dbReference type="NCBI Taxonomy" id="53326"/>
    <lineage>
        <taxon>Eukaryota</taxon>
        <taxon>Metazoa</taxon>
        <taxon>Ecdysozoa</taxon>
        <taxon>Nematoda</taxon>
        <taxon>Chromadorea</taxon>
        <taxon>Rhabditida</taxon>
        <taxon>Rhabditina</taxon>
        <taxon>Rhabditomorpha</taxon>
        <taxon>Strongyloidea</taxon>
        <taxon>Ancylostomatidae</taxon>
        <taxon>Ancylostomatinae</taxon>
        <taxon>Ancylostoma</taxon>
    </lineage>
</organism>
<keyword evidence="2" id="KW-1185">Reference proteome</keyword>
<name>A0A016WB79_9BILA</name>
<comment type="caution">
    <text evidence="1">The sequence shown here is derived from an EMBL/GenBank/DDBJ whole genome shotgun (WGS) entry which is preliminary data.</text>
</comment>
<gene>
    <name evidence="1" type="primary">Acey_s0831.g2579</name>
    <name evidence="1" type="ORF">Y032_0831g2579</name>
</gene>